<evidence type="ECO:0000256" key="7">
    <source>
        <dbReference type="ARBA" id="ARBA00023128"/>
    </source>
</evidence>
<evidence type="ECO:0000256" key="11">
    <source>
        <dbReference type="ARBA" id="ARBA00047906"/>
    </source>
</evidence>
<evidence type="ECO:0000256" key="12">
    <source>
        <dbReference type="SAM" id="MobiDB-lite"/>
    </source>
</evidence>
<dbReference type="SMART" id="SM00563">
    <property type="entry name" value="PlsC"/>
    <property type="match status" value="1"/>
</dbReference>
<gene>
    <name evidence="14" type="ORF">Rsub_12631</name>
</gene>
<evidence type="ECO:0000256" key="10">
    <source>
        <dbReference type="ARBA" id="ARBA00024323"/>
    </source>
</evidence>
<keyword evidence="6" id="KW-0443">Lipid metabolism</keyword>
<dbReference type="STRING" id="307507.A0A2V0PJG5"/>
<organism evidence="14 15">
    <name type="scientific">Raphidocelis subcapitata</name>
    <dbReference type="NCBI Taxonomy" id="307507"/>
    <lineage>
        <taxon>Eukaryota</taxon>
        <taxon>Viridiplantae</taxon>
        <taxon>Chlorophyta</taxon>
        <taxon>core chlorophytes</taxon>
        <taxon>Chlorophyceae</taxon>
        <taxon>CS clade</taxon>
        <taxon>Sphaeropleales</taxon>
        <taxon>Selenastraceae</taxon>
        <taxon>Raphidocelis</taxon>
    </lineage>
</organism>
<evidence type="ECO:0000259" key="13">
    <source>
        <dbReference type="SMART" id="SM00563"/>
    </source>
</evidence>
<keyword evidence="15" id="KW-1185">Reference proteome</keyword>
<keyword evidence="5" id="KW-0999">Mitochondrion inner membrane</keyword>
<evidence type="ECO:0000256" key="2">
    <source>
        <dbReference type="ARBA" id="ARBA00010524"/>
    </source>
</evidence>
<dbReference type="InterPro" id="IPR002123">
    <property type="entry name" value="Plipid/glycerol_acylTrfase"/>
</dbReference>
<evidence type="ECO:0000256" key="6">
    <source>
        <dbReference type="ARBA" id="ARBA00023098"/>
    </source>
</evidence>
<keyword evidence="7" id="KW-0496">Mitochondrion</keyword>
<dbReference type="CDD" id="cd07989">
    <property type="entry name" value="LPLAT_AGPAT-like"/>
    <property type="match status" value="1"/>
</dbReference>
<dbReference type="GO" id="GO:0005743">
    <property type="term" value="C:mitochondrial inner membrane"/>
    <property type="evidence" value="ECO:0007669"/>
    <property type="project" value="UniProtKB-SubCell"/>
</dbReference>
<keyword evidence="8" id="KW-0472">Membrane</keyword>
<evidence type="ECO:0000256" key="9">
    <source>
        <dbReference type="ARBA" id="ARBA00023315"/>
    </source>
</evidence>
<name>A0A2V0PJG5_9CHLO</name>
<dbReference type="Pfam" id="PF01553">
    <property type="entry name" value="Acyltransferase"/>
    <property type="match status" value="1"/>
</dbReference>
<dbReference type="SUPFAM" id="SSF69593">
    <property type="entry name" value="Glycerol-3-phosphate (1)-acyltransferase"/>
    <property type="match status" value="1"/>
</dbReference>
<protein>
    <recommendedName>
        <fullName evidence="13">Phospholipid/glycerol acyltransferase domain-containing protein</fullName>
    </recommendedName>
</protein>
<evidence type="ECO:0000256" key="5">
    <source>
        <dbReference type="ARBA" id="ARBA00022792"/>
    </source>
</evidence>
<evidence type="ECO:0000313" key="15">
    <source>
        <dbReference type="Proteomes" id="UP000247498"/>
    </source>
</evidence>
<evidence type="ECO:0000256" key="8">
    <source>
        <dbReference type="ARBA" id="ARBA00023136"/>
    </source>
</evidence>
<comment type="similarity">
    <text evidence="2">Belongs to the taffazin family.</text>
</comment>
<dbReference type="GO" id="GO:0008374">
    <property type="term" value="F:O-acyltransferase activity"/>
    <property type="evidence" value="ECO:0007669"/>
    <property type="project" value="TreeGrafter"/>
</dbReference>
<comment type="subcellular location">
    <subcellularLocation>
        <location evidence="1">Mitochondrion inner membrane</location>
        <topology evidence="1">Peripheral membrane protein</topology>
        <orientation evidence="1">Intermembrane side</orientation>
    </subcellularLocation>
    <subcellularLocation>
        <location evidence="10">Mitochondrion outer membrane</location>
        <topology evidence="10">Peripheral membrane protein</topology>
        <orientation evidence="10">Intermembrane side</orientation>
    </subcellularLocation>
</comment>
<dbReference type="InParanoid" id="A0A2V0PJG5"/>
<evidence type="ECO:0000256" key="4">
    <source>
        <dbReference type="ARBA" id="ARBA00022787"/>
    </source>
</evidence>
<evidence type="ECO:0000313" key="14">
    <source>
        <dbReference type="EMBL" id="GBF99938.1"/>
    </source>
</evidence>
<evidence type="ECO:0000256" key="3">
    <source>
        <dbReference type="ARBA" id="ARBA00022679"/>
    </source>
</evidence>
<dbReference type="PANTHER" id="PTHR12497:SF0">
    <property type="entry name" value="TAFAZZIN"/>
    <property type="match status" value="1"/>
</dbReference>
<dbReference type="OrthoDB" id="193467at2759"/>
<feature type="domain" description="Phospholipid/glycerol acyltransferase" evidence="13">
    <location>
        <begin position="170"/>
        <end position="310"/>
    </location>
</feature>
<sequence length="535" mass="55022">MVGPKTALLKGASKELLRTLKDDSAFLAQADQLSHASMPQWAAAGAQPDVGRAFARVQALWAAGKLRAQARLRQAAAAVERRYEEACGAAGAPPPPPPQQQQQQPHAVAGAQADDPALRELHGANDWTRAAVMYTLAHLGRAWMTVLNTTEVEGAEHLTAALQREPGRALITVSNHVASIDDPFVTAAVVPPELFASPEQLRWTLCASDRCFHRAALVPFFRAAKVLPVERGAGMFQPGLAAAEERLRAGDWVHIFPEGTRSRDGSRIGPARKGVGRLVAACAAPRAGGGDPSAPPPLPPMVVPIVHSGMQEVMPRGALVPRIGKAVRVAVGPPVEVADLLAAAQAQGWAEDELYQAVAARVGLSMQRLKARLDGAGELASGAVAELEAEQAGASGLDLYDPRDAAANRLAGWRAGGAARWVESVRERVAFKASHREAAVRGAAAAALERLGAGAGSGPSGPDGLGPAGGGLKALAAERWERWIRDGGAGGLGAGLSSGVSAGGVSGGGAPGAFGRGSGSPAPWASYTALHGYAA</sequence>
<reference evidence="14 15" key="1">
    <citation type="journal article" date="2018" name="Sci. Rep.">
        <title>Raphidocelis subcapitata (=Pseudokirchneriella subcapitata) provides an insight into genome evolution and environmental adaptations in the Sphaeropleales.</title>
        <authorList>
            <person name="Suzuki S."/>
            <person name="Yamaguchi H."/>
            <person name="Nakajima N."/>
            <person name="Kawachi M."/>
        </authorList>
    </citation>
    <scope>NUCLEOTIDE SEQUENCE [LARGE SCALE GENOMIC DNA]</scope>
    <source>
        <strain evidence="14 15">NIES-35</strain>
    </source>
</reference>
<keyword evidence="4" id="KW-1000">Mitochondrion outer membrane</keyword>
<dbReference type="PRINTS" id="PR00979">
    <property type="entry name" value="TAFAZZIN"/>
</dbReference>
<dbReference type="InterPro" id="IPR000872">
    <property type="entry name" value="Tafazzin"/>
</dbReference>
<accession>A0A2V0PJG5</accession>
<keyword evidence="9" id="KW-0012">Acyltransferase</keyword>
<dbReference type="PANTHER" id="PTHR12497">
    <property type="entry name" value="TAZ PROTEIN TAFAZZIN"/>
    <property type="match status" value="1"/>
</dbReference>
<dbReference type="GO" id="GO:0005741">
    <property type="term" value="C:mitochondrial outer membrane"/>
    <property type="evidence" value="ECO:0007669"/>
    <property type="project" value="UniProtKB-SubCell"/>
</dbReference>
<dbReference type="GO" id="GO:0006644">
    <property type="term" value="P:phospholipid metabolic process"/>
    <property type="evidence" value="ECO:0007669"/>
    <property type="project" value="InterPro"/>
</dbReference>
<comment type="catalytic activity">
    <reaction evidence="11">
        <text>1'-[1,2-diacyl-sn-glycero-3-phospho],3'-[1-acyl-sn-glycero-3-phospho]-glycerol + a 1,2-diacyl-sn-glycero-3-phosphocholine = a cardiolipin + a 1-acyl-sn-glycero-3-phosphocholine</text>
        <dbReference type="Rhea" id="RHEA:33731"/>
        <dbReference type="ChEBI" id="CHEBI:57643"/>
        <dbReference type="ChEBI" id="CHEBI:58168"/>
        <dbReference type="ChEBI" id="CHEBI:62237"/>
        <dbReference type="ChEBI" id="CHEBI:64743"/>
    </reaction>
    <physiologicalReaction direction="left-to-right" evidence="11">
        <dbReference type="Rhea" id="RHEA:33732"/>
    </physiologicalReaction>
    <physiologicalReaction direction="right-to-left" evidence="11">
        <dbReference type="Rhea" id="RHEA:33733"/>
    </physiologicalReaction>
</comment>
<dbReference type="AlphaFoldDB" id="A0A2V0PJG5"/>
<comment type="caution">
    <text evidence="14">The sequence shown here is derived from an EMBL/GenBank/DDBJ whole genome shotgun (WGS) entry which is preliminary data.</text>
</comment>
<evidence type="ECO:0000256" key="1">
    <source>
        <dbReference type="ARBA" id="ARBA00004137"/>
    </source>
</evidence>
<keyword evidence="3" id="KW-0808">Transferase</keyword>
<dbReference type="EMBL" id="BDRX01000182">
    <property type="protein sequence ID" value="GBF99938.1"/>
    <property type="molecule type" value="Genomic_DNA"/>
</dbReference>
<feature type="compositionally biased region" description="Low complexity" evidence="12">
    <location>
        <begin position="100"/>
        <end position="112"/>
    </location>
</feature>
<dbReference type="Proteomes" id="UP000247498">
    <property type="component" value="Unassembled WGS sequence"/>
</dbReference>
<feature type="region of interest" description="Disordered" evidence="12">
    <location>
        <begin position="86"/>
        <end position="112"/>
    </location>
</feature>
<proteinExistence type="inferred from homology"/>